<keyword evidence="2" id="KW-1185">Reference proteome</keyword>
<protein>
    <submittedName>
        <fullName evidence="1">Uncharacterized protein</fullName>
    </submittedName>
</protein>
<accession>A0A7X4HFP6</accession>
<sequence length="127" mass="14034">MEQRPTIFASRTIHARTRTPSGFGEWHTSTIKVGVVELCEHSDPYFRYCAILNLDNQFGDMPIFGHDQISTLISVMSRISTYCDALAELGEVKLESGKMYDPELHGIAGQCKRLASLAASGPLLKTS</sequence>
<proteinExistence type="predicted"/>
<evidence type="ECO:0000313" key="1">
    <source>
        <dbReference type="EMBL" id="MYN10114.1"/>
    </source>
</evidence>
<dbReference type="AlphaFoldDB" id="A0A7X4HFP6"/>
<organism evidence="1 2">
    <name type="scientific">Pseudoduganella aquatica</name>
    <dbReference type="NCBI Taxonomy" id="2660641"/>
    <lineage>
        <taxon>Bacteria</taxon>
        <taxon>Pseudomonadati</taxon>
        <taxon>Pseudomonadota</taxon>
        <taxon>Betaproteobacteria</taxon>
        <taxon>Burkholderiales</taxon>
        <taxon>Oxalobacteraceae</taxon>
        <taxon>Telluria group</taxon>
        <taxon>Pseudoduganella</taxon>
    </lineage>
</organism>
<evidence type="ECO:0000313" key="2">
    <source>
        <dbReference type="Proteomes" id="UP000450676"/>
    </source>
</evidence>
<name>A0A7X4HFP6_9BURK</name>
<reference evidence="1 2" key="1">
    <citation type="submission" date="2019-12" db="EMBL/GenBank/DDBJ databases">
        <title>Novel species isolated from a subtropical stream in China.</title>
        <authorList>
            <person name="Lu H."/>
        </authorList>
    </citation>
    <scope>NUCLEOTIDE SEQUENCE [LARGE SCALE GENOMIC DNA]</scope>
    <source>
        <strain evidence="1 2">FT127W</strain>
    </source>
</reference>
<comment type="caution">
    <text evidence="1">The sequence shown here is derived from an EMBL/GenBank/DDBJ whole genome shotgun (WGS) entry which is preliminary data.</text>
</comment>
<gene>
    <name evidence="1" type="ORF">GTP77_22590</name>
</gene>
<dbReference type="Proteomes" id="UP000450676">
    <property type="component" value="Unassembled WGS sequence"/>
</dbReference>
<dbReference type="EMBL" id="WWCU01000032">
    <property type="protein sequence ID" value="MYN10114.1"/>
    <property type="molecule type" value="Genomic_DNA"/>
</dbReference>
<dbReference type="RefSeq" id="WP_161074408.1">
    <property type="nucleotide sequence ID" value="NZ_CP086370.1"/>
</dbReference>